<evidence type="ECO:0000256" key="1">
    <source>
        <dbReference type="SAM" id="MobiDB-lite"/>
    </source>
</evidence>
<keyword evidence="2" id="KW-0472">Membrane</keyword>
<keyword evidence="2" id="KW-1133">Transmembrane helix</keyword>
<proteinExistence type="predicted"/>
<feature type="region of interest" description="Disordered" evidence="1">
    <location>
        <begin position="117"/>
        <end position="154"/>
    </location>
</feature>
<feature type="transmembrane region" description="Helical" evidence="2">
    <location>
        <begin position="310"/>
        <end position="331"/>
    </location>
</feature>
<feature type="transmembrane region" description="Helical" evidence="2">
    <location>
        <begin position="287"/>
        <end position="304"/>
    </location>
</feature>
<reference evidence="3 4" key="1">
    <citation type="submission" date="2016-03" db="EMBL/GenBank/DDBJ databases">
        <authorList>
            <person name="Ploux O."/>
        </authorList>
    </citation>
    <scope>NUCLEOTIDE SEQUENCE [LARGE SCALE GENOMIC DNA]</scope>
    <source>
        <strain evidence="3 4">UAMH 11012</strain>
    </source>
</reference>
<dbReference type="EMBL" id="FJOG01000009">
    <property type="protein sequence ID" value="CZR57052.1"/>
    <property type="molecule type" value="Genomic_DNA"/>
</dbReference>
<feature type="transmembrane region" description="Helical" evidence="2">
    <location>
        <begin position="209"/>
        <end position="229"/>
    </location>
</feature>
<dbReference type="STRING" id="576137.A0A1L7WWB6"/>
<feature type="compositionally biased region" description="Basic and acidic residues" evidence="1">
    <location>
        <begin position="117"/>
        <end position="131"/>
    </location>
</feature>
<dbReference type="Proteomes" id="UP000184330">
    <property type="component" value="Unassembled WGS sequence"/>
</dbReference>
<organism evidence="3 4">
    <name type="scientific">Phialocephala subalpina</name>
    <dbReference type="NCBI Taxonomy" id="576137"/>
    <lineage>
        <taxon>Eukaryota</taxon>
        <taxon>Fungi</taxon>
        <taxon>Dikarya</taxon>
        <taxon>Ascomycota</taxon>
        <taxon>Pezizomycotina</taxon>
        <taxon>Leotiomycetes</taxon>
        <taxon>Helotiales</taxon>
        <taxon>Mollisiaceae</taxon>
        <taxon>Phialocephala</taxon>
        <taxon>Phialocephala fortinii species complex</taxon>
    </lineage>
</organism>
<dbReference type="AlphaFoldDB" id="A0A1L7WWB6"/>
<sequence length="455" mass="50552">MAKVWFPNGRNNENGWRLDIVSLLAVIGESSIESHSQALTSSWTCILPRIIPAPQVLLKPSRPTRMPVTNATVVGVHNGTSVPSLNYFPNIIHPLDELKQFEFKVVRIQHKHKLNADEEGVHRAEKIRSKADSSTSTSVDLGVIENGPSAPPEKPTVRRTLTRMVTMHEKDKPRVPPQTFSPLNILSVLSFVTTIGLIIWAALIKDGTAVVALGTISLVSSVVGYASWWEPVLMKRNFKSKVPAGDVIIRTREGAFLLVICDEDVARELYTGTEECQYYVQSIPYRMLVGLGTFLLMVSVVLLGNCTFPMQAAIGTAYIILNGSFWGASLIPKKMFWDLSNYEFREETPDDAKNAGLPQADTLEGRASFTRTMWYAIRETKKIGWVKRSGAAPSTHEWNKWLELAEKRAQAGDRAWNAVEMRESIVGQAESTPKPGQDLAEQHVPALEIPGPENR</sequence>
<evidence type="ECO:0000313" key="3">
    <source>
        <dbReference type="EMBL" id="CZR57052.1"/>
    </source>
</evidence>
<gene>
    <name evidence="3" type="ORF">PAC_06941</name>
</gene>
<name>A0A1L7WWB6_9HELO</name>
<keyword evidence="4" id="KW-1185">Reference proteome</keyword>
<feature type="region of interest" description="Disordered" evidence="1">
    <location>
        <begin position="426"/>
        <end position="455"/>
    </location>
</feature>
<accession>A0A1L7WWB6</accession>
<feature type="transmembrane region" description="Helical" evidence="2">
    <location>
        <begin position="183"/>
        <end position="203"/>
    </location>
</feature>
<keyword evidence="2" id="KW-0812">Transmembrane</keyword>
<evidence type="ECO:0000313" key="4">
    <source>
        <dbReference type="Proteomes" id="UP000184330"/>
    </source>
</evidence>
<evidence type="ECO:0000256" key="2">
    <source>
        <dbReference type="SAM" id="Phobius"/>
    </source>
</evidence>
<protein>
    <submittedName>
        <fullName evidence="3">Uncharacterized protein</fullName>
    </submittedName>
</protein>
<dbReference type="OrthoDB" id="5412502at2759"/>